<dbReference type="EMBL" id="CP001706">
    <property type="protein sequence ID" value="ACV08518.1"/>
    <property type="molecule type" value="Genomic_DNA"/>
</dbReference>
<protein>
    <submittedName>
        <fullName evidence="3">Type II secretion system protein E</fullName>
    </submittedName>
</protein>
<reference evidence="3 4" key="1">
    <citation type="journal article" date="2009" name="Stand. Genomic Sci.">
        <title>Complete genome sequence of Jonesia denitrificans type strain (Prevot 55134).</title>
        <authorList>
            <person name="Pukall R."/>
            <person name="Gehrich-Schroter G."/>
            <person name="Lapidus A."/>
            <person name="Nolan M."/>
            <person name="Glavina Del Rio T."/>
            <person name="Lucas S."/>
            <person name="Chen F."/>
            <person name="Tice H."/>
            <person name="Pitluck S."/>
            <person name="Cheng J.F."/>
            <person name="Copeland A."/>
            <person name="Saunders E."/>
            <person name="Brettin T."/>
            <person name="Detter J.C."/>
            <person name="Bruce D."/>
            <person name="Goodwin L."/>
            <person name="Pati A."/>
            <person name="Ivanova N."/>
            <person name="Mavromatis K."/>
            <person name="Ovchinnikova G."/>
            <person name="Chen A."/>
            <person name="Palaniappan K."/>
            <person name="Land M."/>
            <person name="Hauser L."/>
            <person name="Chang Y.J."/>
            <person name="Jeffries C.D."/>
            <person name="Chain P."/>
            <person name="Goker M."/>
            <person name="Bristow J."/>
            <person name="Eisen J.A."/>
            <person name="Markowitz V."/>
            <person name="Hugenholtz P."/>
            <person name="Kyrpides N.C."/>
            <person name="Klenk H.P."/>
            <person name="Han C."/>
        </authorList>
    </citation>
    <scope>NUCLEOTIDE SEQUENCE [LARGE SCALE GENOMIC DNA]</scope>
    <source>
        <strain evidence="4">ATCC 14870 / DSM 20603 / BCRC 15368 / CIP 55.134 / JCM 11481 / NBRC 15587 / NCTC 10816 / Prevot 55134</strain>
    </source>
</reference>
<dbReference type="PANTHER" id="PTHR30486">
    <property type="entry name" value="TWITCHING MOTILITY PROTEIN PILT"/>
    <property type="match status" value="1"/>
</dbReference>
<dbReference type="SUPFAM" id="SSF52540">
    <property type="entry name" value="P-loop containing nucleoside triphosphate hydrolases"/>
    <property type="match status" value="1"/>
</dbReference>
<dbReference type="STRING" id="471856.Jden_0856"/>
<proteinExistence type="inferred from homology"/>
<sequence length="411" mass="44447">MDAIALLEHDVRERVRHAGIDPVADPTTTRSLITDALKDYERQALRGYVPAIADSHQIAKSLLDSVAGFGPLQPYLDDPEVEEIWINSPSQVFVARSGVAELTPTVLSADDVARLVEQMLKSTGRRLDLSMPFVDAMLPDGSRLHVVIPDITRAHMAVNIRKFVARAAHLTDLVARGMLPTSAATFLDACVRAGLNIVVAGATGAGKTTFLRALTGSVSPLERIVTVEEVFELNLTHRDVVAMQCRSANLEGSGEISLRRLVKESLRMRPDRVIVGEVREAESLDLLLALNSGMPGMATIHANSAKEAVTKLTTLPLLAGENVTAQFVVPTVAQAVDIVIHIQRDRQGHRTVREIAALSGRIENDAIEVGTVFRQAQGQLVRADAYPPKPEQFDRVGIDVASILNGGAPWA</sequence>
<dbReference type="Proteomes" id="UP000000628">
    <property type="component" value="Chromosome"/>
</dbReference>
<evidence type="ECO:0000259" key="2">
    <source>
        <dbReference type="Pfam" id="PF00437"/>
    </source>
</evidence>
<dbReference type="InterPro" id="IPR001482">
    <property type="entry name" value="T2SS/T4SS_dom"/>
</dbReference>
<dbReference type="Gene3D" id="3.30.450.380">
    <property type="match status" value="1"/>
</dbReference>
<organism evidence="3 4">
    <name type="scientific">Jonesia denitrificans (strain ATCC 14870 / DSM 20603 / BCRC 15368 / CIP 55.134 / JCM 11481 / NBRC 15587 / NCTC 10816 / Prevot 55134)</name>
    <name type="common">Listeria denitrificans</name>
    <dbReference type="NCBI Taxonomy" id="471856"/>
    <lineage>
        <taxon>Bacteria</taxon>
        <taxon>Bacillati</taxon>
        <taxon>Actinomycetota</taxon>
        <taxon>Actinomycetes</taxon>
        <taxon>Micrococcales</taxon>
        <taxon>Jonesiaceae</taxon>
        <taxon>Jonesia</taxon>
    </lineage>
</organism>
<dbReference type="InterPro" id="IPR027417">
    <property type="entry name" value="P-loop_NTPase"/>
</dbReference>
<dbReference type="AlphaFoldDB" id="C7R2E7"/>
<feature type="domain" description="Bacterial type II secretion system protein E" evidence="2">
    <location>
        <begin position="68"/>
        <end position="342"/>
    </location>
</feature>
<dbReference type="RefSeq" id="WP_015771146.1">
    <property type="nucleotide sequence ID" value="NC_013174.1"/>
</dbReference>
<gene>
    <name evidence="3" type="ordered locus">Jden_0856</name>
</gene>
<dbReference type="eggNOG" id="COG4962">
    <property type="taxonomic scope" value="Bacteria"/>
</dbReference>
<dbReference type="InterPro" id="IPR050921">
    <property type="entry name" value="T4SS_GSP_E_ATPase"/>
</dbReference>
<dbReference type="Gene3D" id="3.40.50.300">
    <property type="entry name" value="P-loop containing nucleotide triphosphate hydrolases"/>
    <property type="match status" value="1"/>
</dbReference>
<dbReference type="PANTHER" id="PTHR30486:SF6">
    <property type="entry name" value="TYPE IV PILUS RETRACTATION ATPASE PILT"/>
    <property type="match status" value="1"/>
</dbReference>
<evidence type="ECO:0000256" key="1">
    <source>
        <dbReference type="ARBA" id="ARBA00006611"/>
    </source>
</evidence>
<comment type="similarity">
    <text evidence="1">Belongs to the GSP E family.</text>
</comment>
<dbReference type="Pfam" id="PF00437">
    <property type="entry name" value="T2SSE"/>
    <property type="match status" value="1"/>
</dbReference>
<dbReference type="HOGENOM" id="CLU_005379_4_1_11"/>
<evidence type="ECO:0000313" key="4">
    <source>
        <dbReference type="Proteomes" id="UP000000628"/>
    </source>
</evidence>
<dbReference type="GO" id="GO:0016887">
    <property type="term" value="F:ATP hydrolysis activity"/>
    <property type="evidence" value="ECO:0007669"/>
    <property type="project" value="InterPro"/>
</dbReference>
<accession>C7R2E7</accession>
<evidence type="ECO:0000313" key="3">
    <source>
        <dbReference type="EMBL" id="ACV08518.1"/>
    </source>
</evidence>
<keyword evidence="4" id="KW-1185">Reference proteome</keyword>
<name>C7R2E7_JONDD</name>
<dbReference type="KEGG" id="jde:Jden_0856"/>
<dbReference type="OrthoDB" id="9810761at2"/>
<dbReference type="CDD" id="cd01130">
    <property type="entry name" value="VirB11-like_ATPase"/>
    <property type="match status" value="1"/>
</dbReference>